<evidence type="ECO:0000259" key="1">
    <source>
        <dbReference type="PROSITE" id="PS00028"/>
    </source>
</evidence>
<gene>
    <name evidence="2" type="ORF">P167DRAFT_592987</name>
</gene>
<accession>A0A3N4KI41</accession>
<protein>
    <recommendedName>
        <fullName evidence="1">C2H2-type domain-containing protein</fullName>
    </recommendedName>
</protein>
<feature type="domain" description="C2H2-type" evidence="1">
    <location>
        <begin position="22"/>
        <end position="46"/>
    </location>
</feature>
<name>A0A3N4KI41_9PEZI</name>
<sequence length="172" mass="19624">MCTRYPTANISFICFPNTSFPCLWAHCTQVFNTPIELDAHLHTIHHTQQVRRVTALNRHLADGRPELRHHRCRFGTCSSGTGTHFATADALSDHLSEFHAGKKHYLCLACAQRFVSYCEMEDWGHQGWHVALMVRGGEVHVAWRVAVEERGRFRSALVSFDMYSCPALRDCP</sequence>
<dbReference type="Gene3D" id="3.30.160.60">
    <property type="entry name" value="Classic Zinc Finger"/>
    <property type="match status" value="1"/>
</dbReference>
<dbReference type="InterPro" id="IPR013087">
    <property type="entry name" value="Znf_C2H2_type"/>
</dbReference>
<keyword evidence="3" id="KW-1185">Reference proteome</keyword>
<organism evidence="2 3">
    <name type="scientific">Morchella conica CCBAS932</name>
    <dbReference type="NCBI Taxonomy" id="1392247"/>
    <lineage>
        <taxon>Eukaryota</taxon>
        <taxon>Fungi</taxon>
        <taxon>Dikarya</taxon>
        <taxon>Ascomycota</taxon>
        <taxon>Pezizomycotina</taxon>
        <taxon>Pezizomycetes</taxon>
        <taxon>Pezizales</taxon>
        <taxon>Morchellaceae</taxon>
        <taxon>Morchella</taxon>
    </lineage>
</organism>
<dbReference type="SMART" id="SM00355">
    <property type="entry name" value="ZnF_C2H2"/>
    <property type="match status" value="2"/>
</dbReference>
<proteinExistence type="predicted"/>
<dbReference type="OrthoDB" id="5331161at2759"/>
<dbReference type="Proteomes" id="UP000277580">
    <property type="component" value="Unassembled WGS sequence"/>
</dbReference>
<dbReference type="PROSITE" id="PS00028">
    <property type="entry name" value="ZINC_FINGER_C2H2_1"/>
    <property type="match status" value="1"/>
</dbReference>
<dbReference type="EMBL" id="ML119145">
    <property type="protein sequence ID" value="RPB10170.1"/>
    <property type="molecule type" value="Genomic_DNA"/>
</dbReference>
<dbReference type="InParanoid" id="A0A3N4KI41"/>
<dbReference type="AlphaFoldDB" id="A0A3N4KI41"/>
<evidence type="ECO:0000313" key="2">
    <source>
        <dbReference type="EMBL" id="RPB10170.1"/>
    </source>
</evidence>
<reference evidence="2 3" key="1">
    <citation type="journal article" date="2018" name="Nat. Ecol. Evol.">
        <title>Pezizomycetes genomes reveal the molecular basis of ectomycorrhizal truffle lifestyle.</title>
        <authorList>
            <person name="Murat C."/>
            <person name="Payen T."/>
            <person name="Noel B."/>
            <person name="Kuo A."/>
            <person name="Morin E."/>
            <person name="Chen J."/>
            <person name="Kohler A."/>
            <person name="Krizsan K."/>
            <person name="Balestrini R."/>
            <person name="Da Silva C."/>
            <person name="Montanini B."/>
            <person name="Hainaut M."/>
            <person name="Levati E."/>
            <person name="Barry K.W."/>
            <person name="Belfiori B."/>
            <person name="Cichocki N."/>
            <person name="Clum A."/>
            <person name="Dockter R.B."/>
            <person name="Fauchery L."/>
            <person name="Guy J."/>
            <person name="Iotti M."/>
            <person name="Le Tacon F."/>
            <person name="Lindquist E.A."/>
            <person name="Lipzen A."/>
            <person name="Malagnac F."/>
            <person name="Mello A."/>
            <person name="Molinier V."/>
            <person name="Miyauchi S."/>
            <person name="Poulain J."/>
            <person name="Riccioni C."/>
            <person name="Rubini A."/>
            <person name="Sitrit Y."/>
            <person name="Splivallo R."/>
            <person name="Traeger S."/>
            <person name="Wang M."/>
            <person name="Zifcakova L."/>
            <person name="Wipf D."/>
            <person name="Zambonelli A."/>
            <person name="Paolocci F."/>
            <person name="Nowrousian M."/>
            <person name="Ottonello S."/>
            <person name="Baldrian P."/>
            <person name="Spatafora J.W."/>
            <person name="Henrissat B."/>
            <person name="Nagy L.G."/>
            <person name="Aury J.M."/>
            <person name="Wincker P."/>
            <person name="Grigoriev I.V."/>
            <person name="Bonfante P."/>
            <person name="Martin F.M."/>
        </authorList>
    </citation>
    <scope>NUCLEOTIDE SEQUENCE [LARGE SCALE GENOMIC DNA]</scope>
    <source>
        <strain evidence="2 3">CCBAS932</strain>
    </source>
</reference>
<evidence type="ECO:0000313" key="3">
    <source>
        <dbReference type="Proteomes" id="UP000277580"/>
    </source>
</evidence>